<dbReference type="SUPFAM" id="SSF52768">
    <property type="entry name" value="Arginase/deacetylase"/>
    <property type="match status" value="1"/>
</dbReference>
<evidence type="ECO:0000256" key="2">
    <source>
        <dbReference type="ARBA" id="ARBA00022801"/>
    </source>
</evidence>
<keyword evidence="1" id="KW-0479">Metal-binding</keyword>
<evidence type="ECO:0000256" key="4">
    <source>
        <dbReference type="PROSITE-ProRule" id="PRU00742"/>
    </source>
</evidence>
<evidence type="ECO:0000256" key="1">
    <source>
        <dbReference type="ARBA" id="ARBA00022723"/>
    </source>
</evidence>
<dbReference type="PANTHER" id="PTHR43782:SF3">
    <property type="entry name" value="ARGINASE"/>
    <property type="match status" value="1"/>
</dbReference>
<gene>
    <name evidence="5" type="ORF">AA0228_0790</name>
</gene>
<dbReference type="InterPro" id="IPR006035">
    <property type="entry name" value="Ureohydrolase"/>
</dbReference>
<name>A0ABQ0Q9C6_9PROT</name>
<comment type="similarity">
    <text evidence="4">Belongs to the arginase family.</text>
</comment>
<protein>
    <submittedName>
        <fullName evidence="5">Arginase</fullName>
    </submittedName>
</protein>
<dbReference type="Pfam" id="PF00491">
    <property type="entry name" value="Arginase"/>
    <property type="match status" value="1"/>
</dbReference>
<dbReference type="Gene3D" id="3.40.800.10">
    <property type="entry name" value="Ureohydrolase domain"/>
    <property type="match status" value="1"/>
</dbReference>
<proteinExistence type="inferred from homology"/>
<sequence length="300" mass="32124">MQLVLAPSNLGLSPLHDEHVPGTWRAPEALMDAGLGEAVNYSHLHSLPRPDYHPEAQEGTRIRNGHAIRAYALTLGETTRDICTSGEFALVIGGDCSLLLGALVGARQVGPVSLVHIDGHSDFRHPGNYDPAVALSGAAGMDLALATGRGEPLLTVWPNVSGPLVSDVNVIQIGERESHDPDFAWSDIADTAIEQVDIFEAQKIGPSGLSQRIHDVLLRAPEQSFWIHFDVDVMDQAIMPAVDCPGSPGLSPQHLVQILSPLVSSARCLGMTLTIYDPDRDPTGRCAATIIDILLALPFR</sequence>
<keyword evidence="6" id="KW-1185">Reference proteome</keyword>
<dbReference type="PRINTS" id="PR00116">
    <property type="entry name" value="ARGINASE"/>
</dbReference>
<organism evidence="5 6">
    <name type="scientific">Gluconobacter frateurii NRIC 0228</name>
    <dbReference type="NCBI Taxonomy" id="1307946"/>
    <lineage>
        <taxon>Bacteria</taxon>
        <taxon>Pseudomonadati</taxon>
        <taxon>Pseudomonadota</taxon>
        <taxon>Alphaproteobacteria</taxon>
        <taxon>Acetobacterales</taxon>
        <taxon>Acetobacteraceae</taxon>
        <taxon>Gluconobacter</taxon>
    </lineage>
</organism>
<dbReference type="EMBL" id="BAQW01000004">
    <property type="protein sequence ID" value="GBR09759.1"/>
    <property type="molecule type" value="Genomic_DNA"/>
</dbReference>
<evidence type="ECO:0000313" key="5">
    <source>
        <dbReference type="EMBL" id="GBR09759.1"/>
    </source>
</evidence>
<evidence type="ECO:0000313" key="6">
    <source>
        <dbReference type="Proteomes" id="UP001061070"/>
    </source>
</evidence>
<accession>A0ABQ0Q9C6</accession>
<keyword evidence="3" id="KW-0464">Manganese</keyword>
<dbReference type="RefSeq" id="WP_099181432.1">
    <property type="nucleotide sequence ID" value="NZ_BAQW01000004.1"/>
</dbReference>
<dbReference type="PANTHER" id="PTHR43782">
    <property type="entry name" value="ARGINASE"/>
    <property type="match status" value="1"/>
</dbReference>
<keyword evidence="2" id="KW-0378">Hydrolase</keyword>
<reference evidence="5" key="1">
    <citation type="submission" date="2013-04" db="EMBL/GenBank/DDBJ databases">
        <title>The genome sequencing project of 58 acetic acid bacteria.</title>
        <authorList>
            <person name="Okamoto-Kainuma A."/>
            <person name="Ishikawa M."/>
            <person name="Umino S."/>
            <person name="Koizumi Y."/>
            <person name="Shiwa Y."/>
            <person name="Yoshikawa H."/>
            <person name="Matsutani M."/>
            <person name="Matsushita K."/>
        </authorList>
    </citation>
    <scope>NUCLEOTIDE SEQUENCE</scope>
    <source>
        <strain evidence="5">NRIC 0228</strain>
    </source>
</reference>
<evidence type="ECO:0000256" key="3">
    <source>
        <dbReference type="ARBA" id="ARBA00023211"/>
    </source>
</evidence>
<dbReference type="PROSITE" id="PS51409">
    <property type="entry name" value="ARGINASE_2"/>
    <property type="match status" value="1"/>
</dbReference>
<comment type="caution">
    <text evidence="5">The sequence shown here is derived from an EMBL/GenBank/DDBJ whole genome shotgun (WGS) entry which is preliminary data.</text>
</comment>
<dbReference type="InterPro" id="IPR023696">
    <property type="entry name" value="Ureohydrolase_dom_sf"/>
</dbReference>
<dbReference type="Proteomes" id="UP001061070">
    <property type="component" value="Unassembled WGS sequence"/>
</dbReference>